<feature type="domain" description="Serine aminopeptidase S33" evidence="1">
    <location>
        <begin position="31"/>
        <end position="147"/>
    </location>
</feature>
<protein>
    <submittedName>
        <fullName evidence="2">Alpha/beta fold hydrolase</fullName>
    </submittedName>
</protein>
<dbReference type="EMBL" id="CP098747">
    <property type="protein sequence ID" value="USG62877.1"/>
    <property type="molecule type" value="Genomic_DNA"/>
</dbReference>
<dbReference type="Gene3D" id="3.40.50.1820">
    <property type="entry name" value="alpha/beta hydrolase"/>
    <property type="match status" value="1"/>
</dbReference>
<keyword evidence="2" id="KW-0378">Hydrolase</keyword>
<proteinExistence type="predicted"/>
<dbReference type="InterPro" id="IPR029058">
    <property type="entry name" value="AB_hydrolase_fold"/>
</dbReference>
<dbReference type="Proteomes" id="UP001056291">
    <property type="component" value="Chromosome"/>
</dbReference>
<name>A0ABY4W6S8_9PROT</name>
<evidence type="ECO:0000313" key="2">
    <source>
        <dbReference type="EMBL" id="USG62877.1"/>
    </source>
</evidence>
<reference evidence="2" key="1">
    <citation type="submission" date="2022-06" db="EMBL/GenBank/DDBJ databases">
        <title>Sneathiella actinostolidae sp. nov., isolated from a sea anemonein the Western Pacific Ocean.</title>
        <authorList>
            <person name="Wei M.J."/>
        </authorList>
    </citation>
    <scope>NUCLEOTIDE SEQUENCE</scope>
    <source>
        <strain evidence="2">PHK-P5</strain>
    </source>
</reference>
<accession>A0ABY4W6S8</accession>
<dbReference type="InterPro" id="IPR017208">
    <property type="entry name" value="UCP037442_abhydr"/>
</dbReference>
<evidence type="ECO:0000259" key="1">
    <source>
        <dbReference type="Pfam" id="PF12146"/>
    </source>
</evidence>
<evidence type="ECO:0000313" key="3">
    <source>
        <dbReference type="Proteomes" id="UP001056291"/>
    </source>
</evidence>
<dbReference type="RefSeq" id="WP_251937118.1">
    <property type="nucleotide sequence ID" value="NZ_CP098747.1"/>
</dbReference>
<dbReference type="PIRSF" id="PIRSF037442">
    <property type="entry name" value="UCP037442_abhydr"/>
    <property type="match status" value="1"/>
</dbReference>
<gene>
    <name evidence="2" type="ORF">NBZ79_07795</name>
</gene>
<sequence length="285" mass="31086">MTVVEGSPLSLMTADGWTLKVNLFDPPAEQAPASVVMIMPAMGAHARPYRFMASALAAAGHAVLTVDPRGHGQSLPLPRRGVDFSVDDIVRQDMAVVMDHIAATYEGIPVVMLGHSLGGHLSTMYLSENPDAATALITLTATHFHFRKIGVPSLTMFGGFSLLTKIFGYLPGQYVGWGKPSAKTVVRDWVRWGITGRFLGSDGRDLAPAAAALEKPHLSIGFTDDTWLARPAGIDAFNERLPNCTLSRWTLSPEELGVDKLDHFSHLQTGAKVWTRMDRWIRDQI</sequence>
<keyword evidence="3" id="KW-1185">Reference proteome</keyword>
<dbReference type="Pfam" id="PF12146">
    <property type="entry name" value="Hydrolase_4"/>
    <property type="match status" value="1"/>
</dbReference>
<dbReference type="SUPFAM" id="SSF53474">
    <property type="entry name" value="alpha/beta-Hydrolases"/>
    <property type="match status" value="1"/>
</dbReference>
<organism evidence="2 3">
    <name type="scientific">Sneathiella marina</name>
    <dbReference type="NCBI Taxonomy" id="2950108"/>
    <lineage>
        <taxon>Bacteria</taxon>
        <taxon>Pseudomonadati</taxon>
        <taxon>Pseudomonadota</taxon>
        <taxon>Alphaproteobacteria</taxon>
        <taxon>Sneathiellales</taxon>
        <taxon>Sneathiellaceae</taxon>
        <taxon>Sneathiella</taxon>
    </lineage>
</organism>
<dbReference type="InterPro" id="IPR022742">
    <property type="entry name" value="Hydrolase_4"/>
</dbReference>
<dbReference type="GO" id="GO:0016787">
    <property type="term" value="F:hydrolase activity"/>
    <property type="evidence" value="ECO:0007669"/>
    <property type="project" value="UniProtKB-KW"/>
</dbReference>